<organism evidence="2 3">
    <name type="scientific">Methanobacterium bryantii</name>
    <dbReference type="NCBI Taxonomy" id="2161"/>
    <lineage>
        <taxon>Archaea</taxon>
        <taxon>Methanobacteriati</taxon>
        <taxon>Methanobacteriota</taxon>
        <taxon>Methanomada group</taxon>
        <taxon>Methanobacteria</taxon>
        <taxon>Methanobacteriales</taxon>
        <taxon>Methanobacteriaceae</taxon>
        <taxon>Methanobacterium</taxon>
    </lineage>
</organism>
<dbReference type="Gene3D" id="3.10.620.30">
    <property type="match status" value="1"/>
</dbReference>
<name>A0A2A2H6Z0_METBR</name>
<accession>A0A2A2H6Z0</accession>
<evidence type="ECO:0000259" key="1">
    <source>
        <dbReference type="Pfam" id="PF01841"/>
    </source>
</evidence>
<keyword evidence="3" id="KW-1185">Reference proteome</keyword>
<dbReference type="OrthoDB" id="81791at2157"/>
<feature type="domain" description="Transglutaminase-like" evidence="1">
    <location>
        <begin position="146"/>
        <end position="225"/>
    </location>
</feature>
<proteinExistence type="predicted"/>
<evidence type="ECO:0000313" key="3">
    <source>
        <dbReference type="Proteomes" id="UP000217784"/>
    </source>
</evidence>
<dbReference type="InterPro" id="IPR038765">
    <property type="entry name" value="Papain-like_cys_pep_sf"/>
</dbReference>
<evidence type="ECO:0000313" key="2">
    <source>
        <dbReference type="EMBL" id="PAV05095.1"/>
    </source>
</evidence>
<comment type="caution">
    <text evidence="2">The sequence shown here is derived from an EMBL/GenBank/DDBJ whole genome shotgun (WGS) entry which is preliminary data.</text>
</comment>
<dbReference type="Proteomes" id="UP000217784">
    <property type="component" value="Unassembled WGS sequence"/>
</dbReference>
<dbReference type="AlphaFoldDB" id="A0A2A2H6Z0"/>
<gene>
    <name evidence="2" type="ORF">ASJ80_12455</name>
</gene>
<dbReference type="SUPFAM" id="SSF54001">
    <property type="entry name" value="Cysteine proteinases"/>
    <property type="match status" value="1"/>
</dbReference>
<protein>
    <recommendedName>
        <fullName evidence="1">Transglutaminase-like domain-containing protein</fullName>
    </recommendedName>
</protein>
<sequence>MKKITILLFVVFLCSITGGYFLGNSSHAGIKEQKVMNEADKQNSFDELKDVRAYAKTEIDIYNTPYGDELLLPDEEIEAMASEYNVSIQEVKDNIDYYNWQWHQDHPVIEGYTEAEINNCKVYCNNEEISTIDPEIENLEGFKGLCRLANWIRKNFDYQRGSATTAQGVISTGKGDCWGLTDLSKLILLNEGYNLKVIQLHTSEASNHRALEVKIDSEHWIRFDPSLITKHYGCKPFYHKVGIKTGILEVYQ</sequence>
<dbReference type="Pfam" id="PF01841">
    <property type="entry name" value="Transglut_core"/>
    <property type="match status" value="1"/>
</dbReference>
<reference evidence="2 3" key="1">
    <citation type="journal article" date="2017" name="BMC Genomics">
        <title>Genomic analysis of methanogenic archaea reveals a shift towards energy conservation.</title>
        <authorList>
            <person name="Gilmore S.P."/>
            <person name="Henske J.K."/>
            <person name="Sexton J.A."/>
            <person name="Solomon K.V."/>
            <person name="Seppala S."/>
            <person name="Yoo J.I."/>
            <person name="Huyett L.M."/>
            <person name="Pressman A."/>
            <person name="Cogan J.Z."/>
            <person name="Kivenson V."/>
            <person name="Peng X."/>
            <person name="Tan Y."/>
            <person name="Valentine D.L."/>
            <person name="O'Malley M.A."/>
        </authorList>
    </citation>
    <scope>NUCLEOTIDE SEQUENCE [LARGE SCALE GENOMIC DNA]</scope>
    <source>
        <strain evidence="2 3">M.o.H.</strain>
    </source>
</reference>
<dbReference type="RefSeq" id="WP_069584855.1">
    <property type="nucleotide sequence ID" value="NZ_LMVM01000012.1"/>
</dbReference>
<dbReference type="EMBL" id="LMVM01000012">
    <property type="protein sequence ID" value="PAV05095.1"/>
    <property type="molecule type" value="Genomic_DNA"/>
</dbReference>
<dbReference type="InterPro" id="IPR002931">
    <property type="entry name" value="Transglutaminase-like"/>
</dbReference>